<keyword evidence="9" id="KW-0496">Mitochondrion</keyword>
<evidence type="ECO:0000313" key="17">
    <source>
        <dbReference type="EMBL" id="TKC39369.1"/>
    </source>
</evidence>
<dbReference type="PANTHER" id="PTHR21346:SF5">
    <property type="entry name" value="FUN14 DOMAIN-CONTAINING PROTEIN 2"/>
    <property type="match status" value="1"/>
</dbReference>
<dbReference type="Proteomes" id="UP000308365">
    <property type="component" value="Unassembled WGS sequence"/>
</dbReference>
<evidence type="ECO:0000256" key="8">
    <source>
        <dbReference type="ARBA" id="ARBA00023015"/>
    </source>
</evidence>
<comment type="subcellular location">
    <subcellularLocation>
        <location evidence="2">Mitochondrion outer membrane</location>
        <topology evidence="2">Multi-pass membrane protein</topology>
    </subcellularLocation>
    <subcellularLocation>
        <location evidence="1">Nucleus</location>
    </subcellularLocation>
</comment>
<evidence type="ECO:0000256" key="6">
    <source>
        <dbReference type="ARBA" id="ARBA00022787"/>
    </source>
</evidence>
<evidence type="ECO:0000256" key="1">
    <source>
        <dbReference type="ARBA" id="ARBA00004123"/>
    </source>
</evidence>
<evidence type="ECO:0000256" key="11">
    <source>
        <dbReference type="ARBA" id="ARBA00023163"/>
    </source>
</evidence>
<dbReference type="PANTHER" id="PTHR21346">
    <property type="entry name" value="FUN14 DOMAIN CONTAINING"/>
    <property type="match status" value="1"/>
</dbReference>
<evidence type="ECO:0000256" key="5">
    <source>
        <dbReference type="ARBA" id="ARBA00022692"/>
    </source>
</evidence>
<dbReference type="EMBL" id="RWIC01000877">
    <property type="protein sequence ID" value="TKC39369.1"/>
    <property type="molecule type" value="Genomic_DNA"/>
</dbReference>
<evidence type="ECO:0000256" key="10">
    <source>
        <dbReference type="ARBA" id="ARBA00023136"/>
    </source>
</evidence>
<evidence type="ECO:0000256" key="9">
    <source>
        <dbReference type="ARBA" id="ARBA00023128"/>
    </source>
</evidence>
<gene>
    <name evidence="17" type="ORF">EI555_007250</name>
</gene>
<evidence type="ECO:0000256" key="3">
    <source>
        <dbReference type="ARBA" id="ARBA00009160"/>
    </source>
</evidence>
<feature type="compositionally biased region" description="Polar residues" evidence="16">
    <location>
        <begin position="1"/>
        <end position="22"/>
    </location>
</feature>
<feature type="region of interest" description="Disordered" evidence="16">
    <location>
        <begin position="419"/>
        <end position="457"/>
    </location>
</feature>
<organism evidence="17 18">
    <name type="scientific">Monodon monoceros</name>
    <name type="common">Narwhal</name>
    <name type="synonym">Ceratodon monodon</name>
    <dbReference type="NCBI Taxonomy" id="40151"/>
    <lineage>
        <taxon>Eukaryota</taxon>
        <taxon>Metazoa</taxon>
        <taxon>Chordata</taxon>
        <taxon>Craniata</taxon>
        <taxon>Vertebrata</taxon>
        <taxon>Euteleostomi</taxon>
        <taxon>Mammalia</taxon>
        <taxon>Eutheria</taxon>
        <taxon>Laurasiatheria</taxon>
        <taxon>Artiodactyla</taxon>
        <taxon>Whippomorpha</taxon>
        <taxon>Cetacea</taxon>
        <taxon>Odontoceti</taxon>
        <taxon>Monodontidae</taxon>
        <taxon>Monodon</taxon>
    </lineage>
</organism>
<dbReference type="AlphaFoldDB" id="A0A4U1ERW2"/>
<evidence type="ECO:0000256" key="15">
    <source>
        <dbReference type="ARBA" id="ARBA00045668"/>
    </source>
</evidence>
<evidence type="ECO:0000256" key="16">
    <source>
        <dbReference type="SAM" id="MobiDB-lite"/>
    </source>
</evidence>
<comment type="function">
    <text evidence="15">Binds directly and specifically 1,2-Diacyl-sn-glycero-3-phospho-(1'-myo-inositol-3',4',5'-bisphosphate) (PIP3) leading to the recruitment of PIP3 to mitochondria and may play a role in the regulation of the platelet activation via AKT/GSK3B/cGMP signaling pathways. May act as transcription factor that regulates SREBP1 (isoform SREBP-1C) expression in order to modulate triglyceride (TG) homeostasis in hepatocytes.</text>
</comment>
<evidence type="ECO:0000256" key="7">
    <source>
        <dbReference type="ARBA" id="ARBA00022989"/>
    </source>
</evidence>
<evidence type="ECO:0000256" key="2">
    <source>
        <dbReference type="ARBA" id="ARBA00004374"/>
    </source>
</evidence>
<keyword evidence="10" id="KW-0472">Membrane</keyword>
<protein>
    <recommendedName>
        <fullName evidence="13">FUN14 domain-containing protein 2</fullName>
    </recommendedName>
    <alternativeName>
        <fullName evidence="14">Hepatitis C virus core-binding protein 6</fullName>
    </alternativeName>
</protein>
<keyword evidence="11" id="KW-0804">Transcription</keyword>
<dbReference type="GO" id="GO:0005634">
    <property type="term" value="C:nucleus"/>
    <property type="evidence" value="ECO:0007669"/>
    <property type="project" value="UniProtKB-SubCell"/>
</dbReference>
<evidence type="ECO:0000256" key="14">
    <source>
        <dbReference type="ARBA" id="ARBA00041722"/>
    </source>
</evidence>
<evidence type="ECO:0000256" key="12">
    <source>
        <dbReference type="ARBA" id="ARBA00023242"/>
    </source>
</evidence>
<keyword evidence="5" id="KW-0812">Transmembrane</keyword>
<proteinExistence type="inferred from homology"/>
<comment type="caution">
    <text evidence="17">The sequence shown here is derived from an EMBL/GenBank/DDBJ whole genome shotgun (WGS) entry which is preliminary data.</text>
</comment>
<keyword evidence="7" id="KW-1133">Transmembrane helix</keyword>
<reference evidence="18" key="1">
    <citation type="journal article" date="2019" name="IScience">
        <title>Narwhal Genome Reveals Long-Term Low Genetic Diversity despite Current Large Abundance Size.</title>
        <authorList>
            <person name="Westbury M.V."/>
            <person name="Petersen B."/>
            <person name="Garde E."/>
            <person name="Heide-Jorgensen M.P."/>
            <person name="Lorenzen E.D."/>
        </authorList>
    </citation>
    <scope>NUCLEOTIDE SEQUENCE [LARGE SCALE GENOMIC DNA]</scope>
</reference>
<name>A0A4U1ERW2_MONMO</name>
<accession>A0A4U1ERW2</accession>
<dbReference type="InterPro" id="IPR007014">
    <property type="entry name" value="FUN14"/>
</dbReference>
<dbReference type="Pfam" id="PF04930">
    <property type="entry name" value="FUN14"/>
    <property type="match status" value="1"/>
</dbReference>
<feature type="compositionally biased region" description="Basic and acidic residues" evidence="16">
    <location>
        <begin position="25"/>
        <end position="36"/>
    </location>
</feature>
<comment type="similarity">
    <text evidence="3">Belongs to the FUN14 family.</text>
</comment>
<feature type="region of interest" description="Disordered" evidence="16">
    <location>
        <begin position="371"/>
        <end position="399"/>
    </location>
</feature>
<sequence length="457" mass="50697">MEPSTPSAGSQLAPTAARQSASYRAEARRVSSRDPLAEMAAASQGNLELANHTGYIKVDGQRVEKDMKKAKEQLKIHKSNQIPTEVKSKLEEVVSFVKKNVLVTGGFFRGFLLGPRGWDPKQHTGQLETAFSSPSNCFHVTSLGEEFPLLSSNDFNSGESGLYVFVSDPAGLLFPKAIQYNLSMIYITSLDLFFHILRPAYCHAAMGIPTSSVTSWLSEQTEESSLFLEIWVGTPYVYTYGGVSPVIMSSVVYLMRRNKALSLPPYGNSNSKDPTYGIKKLGSEDLKHKCGQLGFGSGNNDTILIPTYLGRKYVFGTKLTTSLQLVCSVYNCASAKCETRGYEDLPRLRESSISRYFSVWRETNKKASCFRGEDKKQQTEEGSQGVREVRSPYKATWGPRPTVESLEERMVQQLATCWQGQTGGKKSDKDTETVVPIQENKLLHPSRGNGKERKQSV</sequence>
<dbReference type="GO" id="GO:0005741">
    <property type="term" value="C:mitochondrial outer membrane"/>
    <property type="evidence" value="ECO:0007669"/>
    <property type="project" value="UniProtKB-SubCell"/>
</dbReference>
<evidence type="ECO:0000256" key="4">
    <source>
        <dbReference type="ARBA" id="ARBA00022553"/>
    </source>
</evidence>
<keyword evidence="12" id="KW-0539">Nucleus</keyword>
<feature type="region of interest" description="Disordered" evidence="16">
    <location>
        <begin position="1"/>
        <end position="37"/>
    </location>
</feature>
<keyword evidence="8" id="KW-0805">Transcription regulation</keyword>
<dbReference type="GO" id="GO:0000422">
    <property type="term" value="P:autophagy of mitochondrion"/>
    <property type="evidence" value="ECO:0007669"/>
    <property type="project" value="TreeGrafter"/>
</dbReference>
<keyword evidence="6" id="KW-1000">Mitochondrion outer membrane</keyword>
<evidence type="ECO:0000313" key="18">
    <source>
        <dbReference type="Proteomes" id="UP000308365"/>
    </source>
</evidence>
<evidence type="ECO:0000256" key="13">
    <source>
        <dbReference type="ARBA" id="ARBA00039376"/>
    </source>
</evidence>
<keyword evidence="4" id="KW-0597">Phosphoprotein</keyword>